<organism evidence="2 3">
    <name type="scientific">Methylocella silvestris (strain DSM 15510 / CIP 108128 / LMG 27833 / NCIMB 13906 / BL2)</name>
    <dbReference type="NCBI Taxonomy" id="395965"/>
    <lineage>
        <taxon>Bacteria</taxon>
        <taxon>Pseudomonadati</taxon>
        <taxon>Pseudomonadota</taxon>
        <taxon>Alphaproteobacteria</taxon>
        <taxon>Hyphomicrobiales</taxon>
        <taxon>Beijerinckiaceae</taxon>
        <taxon>Methylocella</taxon>
    </lineage>
</organism>
<name>B8EI98_METSB</name>
<dbReference type="OrthoDB" id="9828827at2"/>
<feature type="transmembrane region" description="Helical" evidence="1">
    <location>
        <begin position="58"/>
        <end position="76"/>
    </location>
</feature>
<feature type="transmembrane region" description="Helical" evidence="1">
    <location>
        <begin position="166"/>
        <end position="186"/>
    </location>
</feature>
<proteinExistence type="predicted"/>
<keyword evidence="3" id="KW-1185">Reference proteome</keyword>
<dbReference type="KEGG" id="msl:Msil_2285"/>
<accession>B8EI98</accession>
<feature type="transmembrane region" description="Helical" evidence="1">
    <location>
        <begin position="134"/>
        <end position="154"/>
    </location>
</feature>
<dbReference type="HOGENOM" id="CLU_1193738_0_0_5"/>
<feature type="transmembrane region" description="Helical" evidence="1">
    <location>
        <begin position="97"/>
        <end position="114"/>
    </location>
</feature>
<evidence type="ECO:0000313" key="3">
    <source>
        <dbReference type="Proteomes" id="UP000002257"/>
    </source>
</evidence>
<dbReference type="RefSeq" id="WP_012591286.1">
    <property type="nucleotide sequence ID" value="NC_011666.1"/>
</dbReference>
<evidence type="ECO:0000256" key="1">
    <source>
        <dbReference type="SAM" id="Phobius"/>
    </source>
</evidence>
<keyword evidence="1" id="KW-1133">Transmembrane helix</keyword>
<keyword evidence="1" id="KW-0812">Transmembrane</keyword>
<dbReference type="Proteomes" id="UP000002257">
    <property type="component" value="Chromosome"/>
</dbReference>
<dbReference type="AlphaFoldDB" id="B8EI98"/>
<evidence type="ECO:0000313" key="2">
    <source>
        <dbReference type="EMBL" id="ACK51217.1"/>
    </source>
</evidence>
<protein>
    <submittedName>
        <fullName evidence="2">Uncharacterized protein</fullName>
    </submittedName>
</protein>
<keyword evidence="1" id="KW-0472">Membrane</keyword>
<reference evidence="2 3" key="1">
    <citation type="journal article" date="2010" name="J. Bacteriol.">
        <title>Complete genome sequence of the aerobic facultative methanotroph Methylocella silvestris BL2.</title>
        <authorList>
            <person name="Chen Y."/>
            <person name="Crombie A."/>
            <person name="Rahman M.T."/>
            <person name="Dedysh S.N."/>
            <person name="Liesack W."/>
            <person name="Stott M.B."/>
            <person name="Alam M."/>
            <person name="Theisen A.R."/>
            <person name="Murrell J.C."/>
            <person name="Dunfield P.F."/>
        </authorList>
    </citation>
    <scope>NUCLEOTIDE SEQUENCE [LARGE SCALE GENOMIC DNA]</scope>
    <source>
        <strain evidence="3">DSM 15510 / CIP 108128 / LMG 27833 / NCIMB 13906 / BL2</strain>
    </source>
</reference>
<dbReference type="EMBL" id="CP001280">
    <property type="protein sequence ID" value="ACK51217.1"/>
    <property type="molecule type" value="Genomic_DNA"/>
</dbReference>
<sequence>MSALPASDDNQEQNKSRDRSRLIDHFKRVYSIVAGLAITEACRQIWPFSWDSFANYRFWMFATFFVTIVPIFHGGDRSLDHKYLDHETTTTAQRFKFIWDVYMLLITAILFVGIAEAIPKPSAPGAAPPDPAQFYLFMAFLFAFDVFVLIVDYLKSDAARKQKLWNSYALWVPVNSLMGVLCWAAAHGVNQAATPGASAVPSLPVIVSILIFIAAAARTLVDYWRTDKLMFP</sequence>
<gene>
    <name evidence="2" type="ordered locus">Msil_2285</name>
</gene>
<feature type="transmembrane region" description="Helical" evidence="1">
    <location>
        <begin position="198"/>
        <end position="221"/>
    </location>
</feature>